<protein>
    <submittedName>
        <fullName evidence="1">Uncharacterized protein</fullName>
    </submittedName>
</protein>
<proteinExistence type="predicted"/>
<dbReference type="EMBL" id="BGZK01000167">
    <property type="protein sequence ID" value="GBP24963.1"/>
    <property type="molecule type" value="Genomic_DNA"/>
</dbReference>
<evidence type="ECO:0000313" key="2">
    <source>
        <dbReference type="Proteomes" id="UP000299102"/>
    </source>
</evidence>
<comment type="caution">
    <text evidence="1">The sequence shown here is derived from an EMBL/GenBank/DDBJ whole genome shotgun (WGS) entry which is preliminary data.</text>
</comment>
<name>A0A4C1UEQ2_EUMVA</name>
<dbReference type="AlphaFoldDB" id="A0A4C1UEQ2"/>
<sequence>MVENGALLSPCERDGEGGEKPIIGRPCARAQRHLGIGGHVKFAVRTENFKGDIGRCGECTGLVTFRS</sequence>
<evidence type="ECO:0000313" key="1">
    <source>
        <dbReference type="EMBL" id="GBP24963.1"/>
    </source>
</evidence>
<gene>
    <name evidence="1" type="ORF">EVAR_12630_1</name>
</gene>
<dbReference type="Proteomes" id="UP000299102">
    <property type="component" value="Unassembled WGS sequence"/>
</dbReference>
<accession>A0A4C1UEQ2</accession>
<keyword evidence="2" id="KW-1185">Reference proteome</keyword>
<organism evidence="1 2">
    <name type="scientific">Eumeta variegata</name>
    <name type="common">Bagworm moth</name>
    <name type="synonym">Eumeta japonica</name>
    <dbReference type="NCBI Taxonomy" id="151549"/>
    <lineage>
        <taxon>Eukaryota</taxon>
        <taxon>Metazoa</taxon>
        <taxon>Ecdysozoa</taxon>
        <taxon>Arthropoda</taxon>
        <taxon>Hexapoda</taxon>
        <taxon>Insecta</taxon>
        <taxon>Pterygota</taxon>
        <taxon>Neoptera</taxon>
        <taxon>Endopterygota</taxon>
        <taxon>Lepidoptera</taxon>
        <taxon>Glossata</taxon>
        <taxon>Ditrysia</taxon>
        <taxon>Tineoidea</taxon>
        <taxon>Psychidae</taxon>
        <taxon>Oiketicinae</taxon>
        <taxon>Eumeta</taxon>
    </lineage>
</organism>
<reference evidence="1 2" key="1">
    <citation type="journal article" date="2019" name="Commun. Biol.">
        <title>The bagworm genome reveals a unique fibroin gene that provides high tensile strength.</title>
        <authorList>
            <person name="Kono N."/>
            <person name="Nakamura H."/>
            <person name="Ohtoshi R."/>
            <person name="Tomita M."/>
            <person name="Numata K."/>
            <person name="Arakawa K."/>
        </authorList>
    </citation>
    <scope>NUCLEOTIDE SEQUENCE [LARGE SCALE GENOMIC DNA]</scope>
</reference>